<dbReference type="Gene3D" id="3.30.465.10">
    <property type="match status" value="1"/>
</dbReference>
<dbReference type="GO" id="GO:0008720">
    <property type="term" value="F:D-lactate dehydrogenase (NAD+) activity"/>
    <property type="evidence" value="ECO:0007669"/>
    <property type="project" value="TreeGrafter"/>
</dbReference>
<dbReference type="SUPFAM" id="SSF55103">
    <property type="entry name" value="FAD-linked oxidases, C-terminal domain"/>
    <property type="match status" value="1"/>
</dbReference>
<name>A0A2K8KNL6_9GAMM</name>
<keyword evidence="6" id="KW-0560">Oxidoreductase</keyword>
<gene>
    <name evidence="15" type="ORF">REIFOR_01254</name>
</gene>
<evidence type="ECO:0000256" key="3">
    <source>
        <dbReference type="ARBA" id="ARBA00022630"/>
    </source>
</evidence>
<dbReference type="OrthoDB" id="9811557at2"/>
<organism evidence="15 16">
    <name type="scientific">Reinekea forsetii</name>
    <dbReference type="NCBI Taxonomy" id="1336806"/>
    <lineage>
        <taxon>Bacteria</taxon>
        <taxon>Pseudomonadati</taxon>
        <taxon>Pseudomonadota</taxon>
        <taxon>Gammaproteobacteria</taxon>
        <taxon>Oceanospirillales</taxon>
        <taxon>Saccharospirillaceae</taxon>
        <taxon>Reinekea</taxon>
    </lineage>
</organism>
<evidence type="ECO:0000256" key="6">
    <source>
        <dbReference type="ARBA" id="ARBA00023002"/>
    </source>
</evidence>
<dbReference type="SUPFAM" id="SSF56176">
    <property type="entry name" value="FAD-binding/transporter-associated domain-like"/>
    <property type="match status" value="1"/>
</dbReference>
<feature type="coiled-coil region" evidence="13">
    <location>
        <begin position="348"/>
        <end position="375"/>
    </location>
</feature>
<evidence type="ECO:0000256" key="4">
    <source>
        <dbReference type="ARBA" id="ARBA00022723"/>
    </source>
</evidence>
<evidence type="ECO:0000256" key="2">
    <source>
        <dbReference type="ARBA" id="ARBA00022485"/>
    </source>
</evidence>
<evidence type="ECO:0000256" key="5">
    <source>
        <dbReference type="ARBA" id="ARBA00022827"/>
    </source>
</evidence>
<dbReference type="GO" id="GO:0071949">
    <property type="term" value="F:FAD binding"/>
    <property type="evidence" value="ECO:0007669"/>
    <property type="project" value="InterPro"/>
</dbReference>
<evidence type="ECO:0000313" key="15">
    <source>
        <dbReference type="EMBL" id="ATX76400.1"/>
    </source>
</evidence>
<dbReference type="InterPro" id="IPR016166">
    <property type="entry name" value="FAD-bd_PCMH"/>
</dbReference>
<dbReference type="GO" id="GO:1903457">
    <property type="term" value="P:lactate catabolic process"/>
    <property type="evidence" value="ECO:0007669"/>
    <property type="project" value="TreeGrafter"/>
</dbReference>
<dbReference type="InterPro" id="IPR016164">
    <property type="entry name" value="FAD-linked_Oxase-like_C"/>
</dbReference>
<reference evidence="15 16" key="1">
    <citation type="journal article" date="2017" name="Environ. Microbiol.">
        <title>Genomic and physiological analyses of 'Reinekea forsetii' reveal a versatile opportunistic lifestyle during spring algae blooms.</title>
        <authorList>
            <person name="Avci B."/>
            <person name="Hahnke R.L."/>
            <person name="Chafee M."/>
            <person name="Fischer T."/>
            <person name="Gruber-Vodicka H."/>
            <person name="Tegetmeyer H.E."/>
            <person name="Harder J."/>
            <person name="Fuchs B.M."/>
            <person name="Amann R.I."/>
            <person name="Teeling H."/>
        </authorList>
    </citation>
    <scope>NUCLEOTIDE SEQUENCE [LARGE SCALE GENOMIC DNA]</scope>
    <source>
        <strain evidence="15 16">Hel1_31_D35</strain>
    </source>
</reference>
<evidence type="ECO:0000256" key="13">
    <source>
        <dbReference type="SAM" id="Coils"/>
    </source>
</evidence>
<dbReference type="Pfam" id="PF02913">
    <property type="entry name" value="FAD-oxidase_C"/>
    <property type="match status" value="1"/>
</dbReference>
<accession>A0A2K8KNL6</accession>
<dbReference type="GO" id="GO:0051990">
    <property type="term" value="F:(R)-2-hydroxyglutarate dehydrogenase activity"/>
    <property type="evidence" value="ECO:0007669"/>
    <property type="project" value="UniProtKB-EC"/>
</dbReference>
<comment type="catalytic activity">
    <reaction evidence="10">
        <text>(R)-2-hydroxyglutarate + A = 2-oxoglutarate + AH2</text>
        <dbReference type="Rhea" id="RHEA:38295"/>
        <dbReference type="ChEBI" id="CHEBI:13193"/>
        <dbReference type="ChEBI" id="CHEBI:15801"/>
        <dbReference type="ChEBI" id="CHEBI:16810"/>
        <dbReference type="ChEBI" id="CHEBI:17499"/>
        <dbReference type="EC" id="1.1.99.39"/>
    </reaction>
    <physiologicalReaction direction="left-to-right" evidence="10">
        <dbReference type="Rhea" id="RHEA:38296"/>
    </physiologicalReaction>
</comment>
<evidence type="ECO:0000256" key="11">
    <source>
        <dbReference type="ARBA" id="ARBA00060924"/>
    </source>
</evidence>
<evidence type="ECO:0000259" key="14">
    <source>
        <dbReference type="PROSITE" id="PS51387"/>
    </source>
</evidence>
<dbReference type="AlphaFoldDB" id="A0A2K8KNL6"/>
<dbReference type="PROSITE" id="PS00198">
    <property type="entry name" value="4FE4S_FER_1"/>
    <property type="match status" value="1"/>
</dbReference>
<dbReference type="GO" id="GO:0004458">
    <property type="term" value="F:D-lactate dehydrogenase (cytochrome) activity"/>
    <property type="evidence" value="ECO:0007669"/>
    <property type="project" value="TreeGrafter"/>
</dbReference>
<comment type="cofactor">
    <cofactor evidence="1">
        <name>FAD</name>
        <dbReference type="ChEBI" id="CHEBI:57692"/>
    </cofactor>
</comment>
<dbReference type="FunFam" id="3.30.70.2740:FF:000003">
    <property type="entry name" value="Oxidoreductase, FAD-binding, putative"/>
    <property type="match status" value="1"/>
</dbReference>
<evidence type="ECO:0000256" key="9">
    <source>
        <dbReference type="ARBA" id="ARBA00039003"/>
    </source>
</evidence>
<evidence type="ECO:0000256" key="10">
    <source>
        <dbReference type="ARBA" id="ARBA00051291"/>
    </source>
</evidence>
<dbReference type="InterPro" id="IPR006094">
    <property type="entry name" value="Oxid_FAD_bind_N"/>
</dbReference>
<dbReference type="Gene3D" id="3.30.70.2740">
    <property type="match status" value="1"/>
</dbReference>
<dbReference type="GO" id="GO:0046872">
    <property type="term" value="F:metal ion binding"/>
    <property type="evidence" value="ECO:0007669"/>
    <property type="project" value="UniProtKB-KW"/>
</dbReference>
<keyword evidence="3" id="KW-0285">Flavoprotein</keyword>
<protein>
    <recommendedName>
        <fullName evidence="12">D-2-hydroxyglutarate dehydrogenase</fullName>
        <ecNumber evidence="9">1.1.99.39</ecNumber>
    </recommendedName>
</protein>
<keyword evidence="2" id="KW-0004">4Fe-4S</keyword>
<feature type="domain" description="FAD-binding PCMH-type" evidence="14">
    <location>
        <begin position="48"/>
        <end position="279"/>
    </location>
</feature>
<evidence type="ECO:0000256" key="12">
    <source>
        <dbReference type="ARBA" id="ARBA00067680"/>
    </source>
</evidence>
<evidence type="ECO:0000313" key="16">
    <source>
        <dbReference type="Proteomes" id="UP000229757"/>
    </source>
</evidence>
<dbReference type="InterPro" id="IPR036318">
    <property type="entry name" value="FAD-bd_PCMH-like_sf"/>
</dbReference>
<evidence type="ECO:0000256" key="1">
    <source>
        <dbReference type="ARBA" id="ARBA00001974"/>
    </source>
</evidence>
<dbReference type="Pfam" id="PF01565">
    <property type="entry name" value="FAD_binding_4"/>
    <property type="match status" value="1"/>
</dbReference>
<keyword evidence="13" id="KW-0175">Coiled coil</keyword>
<evidence type="ECO:0000256" key="8">
    <source>
        <dbReference type="ARBA" id="ARBA00023014"/>
    </source>
</evidence>
<dbReference type="EMBL" id="CP011797">
    <property type="protein sequence ID" value="ATX76400.1"/>
    <property type="molecule type" value="Genomic_DNA"/>
</dbReference>
<dbReference type="PANTHER" id="PTHR11748:SF119">
    <property type="entry name" value="D-2-HYDROXYGLUTARATE DEHYDROGENASE"/>
    <property type="match status" value="1"/>
</dbReference>
<keyword evidence="8" id="KW-0411">Iron-sulfur</keyword>
<sequence length="1014" mass="113937">MLPRLHELTETQSAYLAYLDEVRLAGFEGDICPDYAQRTVLATDNSIYQILPQAVVLPRHAEDVQILTRLAATDRWQAIVLSPRGGGTGTNGQSLTDGLVVDLSKYLNQILEINADEGWARVQSGVVKDQLNHALKPYGLFFAPELSTSNRATIGGMINTDASGQGSVLYGKTRDHVLELDTVLLSGDRHHSQPIDADTLKRLSAGTDRIGQIHATVDDVYQRRQADIIAKFPKLNRCMTGYDLAHIYDQGQFNLNNIICGSEGTLGFVVEAKLNLVKIPKLAALVNVFYGSFEASLRDAQTLLSAQPSSIETIDSTVLGLAREDIIWHSVSQFFDAQGQFIDGINLVEFTAETEAELERNISNLTDRLQEQTGQTGKNIGYAIARGHQQVQQLWSMRKKAVGLLGNAKGEARPVPFVEDTAVPPENLADFIMEFRAVLDKHKLRYGMFGHVDAGVLHVRPALDLKDEAQFKLVRQITDQVVALVSKYNGLLWGEHGKGVRSEFSPTFFGDLYPELQQIKRAFDPFNQLNPGKIATHQDKIPLLRIDEVGTRGELDRTIAVKSWTQFGSGMYCNGNGACFNWDPNDAMCPSFKVTQDRRQSPKGRASLIREWLRLLSEKNVDTTALSERQKRRVPLLHFIPRAWNSLKQRQGQYDFSHEVADSMAGCLACKSCTGQCPIKVDVPEFRARFLQIYYGRYLRPLKDYFIGSLEFIIPVLAFAPFKWLYNTAMSLNPVKRVLRDVAGMVDSPLIHSLNFRRELRRRKLFFADPILLDGLSASERERSVILVQDAFTSFFETPVVLDIIDCLQELGFRVWVMPYAPNGKPLHVHGFLHLFAWVAKRNQRKLQRLANTGIALVGIDPSMTLSYRAEYVKYVKLAVPPVYLVQEFLAQHKERLAAQAHRFNTGSVKLLGHCTEKTNAPAAMKDWTEIFAMLNQTLNHEAVGCCGMAGTYGHETRNRTNSENIYKLSWQAVVENQPSEMLLSTGYSCRSQVKRLHQKTLGHPLQYLLQCLK</sequence>
<dbReference type="InterPro" id="IPR017900">
    <property type="entry name" value="4Fe4S_Fe_S_CS"/>
</dbReference>
<comment type="similarity">
    <text evidence="11">In the N-terminal section; belongs to the FAD-binding oxidoreductase/transferase type 4 family.</text>
</comment>
<proteinExistence type="inferred from homology"/>
<dbReference type="KEGG" id="rfo:REIFOR_01254"/>
<keyword evidence="7" id="KW-0408">Iron</keyword>
<dbReference type="InterPro" id="IPR004113">
    <property type="entry name" value="FAD-bd_oxidored_4_C"/>
</dbReference>
<dbReference type="PROSITE" id="PS51387">
    <property type="entry name" value="FAD_PCMH"/>
    <property type="match status" value="1"/>
</dbReference>
<keyword evidence="16" id="KW-1185">Reference proteome</keyword>
<keyword evidence="5" id="KW-0274">FAD</keyword>
<dbReference type="Proteomes" id="UP000229757">
    <property type="component" value="Chromosome"/>
</dbReference>
<dbReference type="EC" id="1.1.99.39" evidence="9"/>
<evidence type="ECO:0000256" key="7">
    <source>
        <dbReference type="ARBA" id="ARBA00023004"/>
    </source>
</evidence>
<keyword evidence="4" id="KW-0479">Metal-binding</keyword>
<dbReference type="GO" id="GO:0051539">
    <property type="term" value="F:4 iron, 4 sulfur cluster binding"/>
    <property type="evidence" value="ECO:0007669"/>
    <property type="project" value="UniProtKB-KW"/>
</dbReference>
<dbReference type="PANTHER" id="PTHR11748">
    <property type="entry name" value="D-LACTATE DEHYDROGENASE"/>
    <property type="match status" value="1"/>
</dbReference>
<dbReference type="InterPro" id="IPR016169">
    <property type="entry name" value="FAD-bd_PCMH_sub2"/>
</dbReference>
<dbReference type="RefSeq" id="WP_100256743.1">
    <property type="nucleotide sequence ID" value="NZ_CP011797.1"/>
</dbReference>